<dbReference type="Gene3D" id="3.30.390.10">
    <property type="entry name" value="Enolase-like, N-terminal domain"/>
    <property type="match status" value="1"/>
</dbReference>
<dbReference type="EMBL" id="UINC01000318">
    <property type="protein sequence ID" value="SUZ53188.1"/>
    <property type="molecule type" value="Genomic_DNA"/>
</dbReference>
<organism evidence="3">
    <name type="scientific">marine metagenome</name>
    <dbReference type="NCBI Taxonomy" id="408172"/>
    <lineage>
        <taxon>unclassified sequences</taxon>
        <taxon>metagenomes</taxon>
        <taxon>ecological metagenomes</taxon>
    </lineage>
</organism>
<sequence>MKESPVITKIEAIHYSHTLNEVGRDYNTFNMVYEPGGTSKQSGSLVRIHTDQGLIGEYPDVNDPTLAEIKILGSYLIGKNALAREPIYNDLKRGSRHWAMLGMGIIDICLWDIAGKFYDEPLFRLLGGELQPLKAYASTLHGDENGGLTTPQDFEDFARECLKMGYRAFKVHGWGLARENITREVENVLNLGNKFEGKLDLLIDPACEIRNFGDALKLGRACDEAKFFWWEDPFQDNGVSQFAHRKLRQLVKTPLLQTEHIRLLEQHVDFIVADATDYVRSGAHEDGGVTGAMKIAHASEGFGLDMELHGPGPVHRHIMSSIRNTNFYELGLVHPNVPTTKAPVYLDYSDDLDAVDENGNVYAPQGPGIGVNLNWEWINFHKTGEETIAE</sequence>
<dbReference type="Pfam" id="PF02746">
    <property type="entry name" value="MR_MLE_N"/>
    <property type="match status" value="1"/>
</dbReference>
<feature type="domain" description="Enolase C-terminal" evidence="2">
    <location>
        <begin position="154"/>
        <end position="376"/>
    </location>
</feature>
<reference evidence="3" key="1">
    <citation type="submission" date="2018-05" db="EMBL/GenBank/DDBJ databases">
        <authorList>
            <person name="Lanie J.A."/>
            <person name="Ng W.-L."/>
            <person name="Kazmierczak K.M."/>
            <person name="Andrzejewski T.M."/>
            <person name="Davidsen T.M."/>
            <person name="Wayne K.J."/>
            <person name="Tettelin H."/>
            <person name="Glass J.I."/>
            <person name="Rusch D."/>
            <person name="Podicherti R."/>
            <person name="Tsui H.-C.T."/>
            <person name="Winkler M.E."/>
        </authorList>
    </citation>
    <scope>NUCLEOTIDE SEQUENCE</scope>
</reference>
<dbReference type="PANTHER" id="PTHR48080">
    <property type="entry name" value="D-GALACTONATE DEHYDRATASE-RELATED"/>
    <property type="match status" value="1"/>
</dbReference>
<dbReference type="Pfam" id="PF13378">
    <property type="entry name" value="MR_MLE_C"/>
    <property type="match status" value="1"/>
</dbReference>
<dbReference type="SUPFAM" id="SSF54826">
    <property type="entry name" value="Enolase N-terminal domain-like"/>
    <property type="match status" value="1"/>
</dbReference>
<evidence type="ECO:0008006" key="4">
    <source>
        <dbReference type="Google" id="ProtNLM"/>
    </source>
</evidence>
<dbReference type="SUPFAM" id="SSF51604">
    <property type="entry name" value="Enolase C-terminal domain-like"/>
    <property type="match status" value="1"/>
</dbReference>
<evidence type="ECO:0000259" key="1">
    <source>
        <dbReference type="Pfam" id="PF02746"/>
    </source>
</evidence>
<accession>A0A381NH83</accession>
<name>A0A381NH83_9ZZZZ</name>
<dbReference type="InterPro" id="IPR036849">
    <property type="entry name" value="Enolase-like_C_sf"/>
</dbReference>
<proteinExistence type="predicted"/>
<evidence type="ECO:0000313" key="3">
    <source>
        <dbReference type="EMBL" id="SUZ53188.1"/>
    </source>
</evidence>
<dbReference type="InterPro" id="IPR034593">
    <property type="entry name" value="DgoD-like"/>
</dbReference>
<dbReference type="PANTHER" id="PTHR48080:SF4">
    <property type="entry name" value="GLUCARATE DEHYDRATASE"/>
    <property type="match status" value="1"/>
</dbReference>
<feature type="domain" description="Mandelate racemase/muconate lactonizing enzyme N-terminal" evidence="1">
    <location>
        <begin position="38"/>
        <end position="127"/>
    </location>
</feature>
<evidence type="ECO:0000259" key="2">
    <source>
        <dbReference type="Pfam" id="PF13378"/>
    </source>
</evidence>
<dbReference type="SFLD" id="SFLDS00001">
    <property type="entry name" value="Enolase"/>
    <property type="match status" value="1"/>
</dbReference>
<dbReference type="Gene3D" id="3.20.20.120">
    <property type="entry name" value="Enolase-like C-terminal domain"/>
    <property type="match status" value="1"/>
</dbReference>
<dbReference type="InterPro" id="IPR013341">
    <property type="entry name" value="Mandelate_racemase_N_dom"/>
</dbReference>
<gene>
    <name evidence="3" type="ORF">METZ01_LOCUS6042</name>
</gene>
<protein>
    <recommendedName>
        <fullName evidence="4">Mandelate racemase/muconate lactonizing enzyme C-terminal domain-containing protein</fullName>
    </recommendedName>
</protein>
<dbReference type="AlphaFoldDB" id="A0A381NH83"/>
<dbReference type="InterPro" id="IPR029065">
    <property type="entry name" value="Enolase_C-like"/>
</dbReference>
<dbReference type="InterPro" id="IPR029017">
    <property type="entry name" value="Enolase-like_N"/>
</dbReference>